<comment type="caution">
    <text evidence="7">The sequence shown here is derived from an EMBL/GenBank/DDBJ whole genome shotgun (WGS) entry which is preliminary data.</text>
</comment>
<accession>N9Y0B0</accession>
<sequence length="530" mass="61320">MKGEKRKLVISKTITFLFIVGFIILFKSIFGDENTLIGVTTITGALTFLERNLTTRKGRYFIELLVLNIGLGIFSYIAGLNPTLALIFNFISMFIIGYIFSYDIRSHMYVPFGLQYVFMLAVPVDLSGLYKRVLSLIFSSIFIMVVQIIVNRNKIEKEGVPAIKNLIDITIKLLKSEDVKKDKELKFKFESISIKLKEVIYNSKKENFHIETNGKAMIDIVIFLRSICNRKFEIEDKEMYIEALKKINLYIEEKRDLRTLNEIDFIDTDLDLKVISKLLINLQNKKDKNNFIVSDELKSKNKLNRYFNKNSMSFRYAIRIGITIGLSSFIVDYFNIFQGKWMLFTIFALIQPYSEYGKIKTIQRMQGTFIGAVIAFVLFSLVNNPIIQSVFIIGVGYLDSFHKTYKEKMIYVTISAIGASLILGGTFKMVSTRLILIMLGVVISAIGNKFILPYSIEDAKKELVHMYALNKEKIINEIRSENKNGSLENLYIVSSLIEKKLYEFNYNEEIKNKKEEILDEYFTFKRKVLS</sequence>
<organism evidence="7 8">
    <name type="scientific">Clostridium thermobutyricum</name>
    <dbReference type="NCBI Taxonomy" id="29372"/>
    <lineage>
        <taxon>Bacteria</taxon>
        <taxon>Bacillati</taxon>
        <taxon>Bacillota</taxon>
        <taxon>Clostridia</taxon>
        <taxon>Eubacteriales</taxon>
        <taxon>Clostridiaceae</taxon>
        <taxon>Clostridium</taxon>
    </lineage>
</organism>
<evidence type="ECO:0000313" key="7">
    <source>
        <dbReference type="EMBL" id="ENZ01579.1"/>
    </source>
</evidence>
<feature type="transmembrane region" description="Helical" evidence="5">
    <location>
        <begin position="9"/>
        <end position="30"/>
    </location>
</feature>
<proteinExistence type="predicted"/>
<dbReference type="eggNOG" id="COG1289">
    <property type="taxonomic scope" value="Bacteria"/>
</dbReference>
<dbReference type="HOGENOM" id="CLU_029333_0_0_9"/>
<dbReference type="Proteomes" id="UP000013097">
    <property type="component" value="Unassembled WGS sequence"/>
</dbReference>
<feature type="transmembrane region" description="Helical" evidence="5">
    <location>
        <begin position="108"/>
        <end position="126"/>
    </location>
</feature>
<feature type="transmembrane region" description="Helical" evidence="5">
    <location>
        <begin position="369"/>
        <end position="397"/>
    </location>
</feature>
<evidence type="ECO:0000256" key="1">
    <source>
        <dbReference type="ARBA" id="ARBA00004141"/>
    </source>
</evidence>
<feature type="transmembrane region" description="Helical" evidence="5">
    <location>
        <begin position="341"/>
        <end position="357"/>
    </location>
</feature>
<evidence type="ECO:0000256" key="2">
    <source>
        <dbReference type="ARBA" id="ARBA00022692"/>
    </source>
</evidence>
<feature type="transmembrane region" description="Helical" evidence="5">
    <location>
        <begin position="316"/>
        <end position="335"/>
    </location>
</feature>
<evidence type="ECO:0000256" key="5">
    <source>
        <dbReference type="SAM" id="Phobius"/>
    </source>
</evidence>
<comment type="subcellular location">
    <subcellularLocation>
        <location evidence="1">Membrane</location>
        <topology evidence="1">Multi-pass membrane protein</topology>
    </subcellularLocation>
</comment>
<dbReference type="Pfam" id="PF13515">
    <property type="entry name" value="FUSC_2"/>
    <property type="match status" value="1"/>
</dbReference>
<dbReference type="GO" id="GO:0016020">
    <property type="term" value="C:membrane"/>
    <property type="evidence" value="ECO:0007669"/>
    <property type="project" value="UniProtKB-SubCell"/>
</dbReference>
<dbReference type="RefSeq" id="WP_002597315.1">
    <property type="nucleotide sequence ID" value="NZ_KB850956.1"/>
</dbReference>
<dbReference type="AlphaFoldDB" id="N9Y0B0"/>
<feature type="transmembrane region" description="Helical" evidence="5">
    <location>
        <begin position="60"/>
        <end position="78"/>
    </location>
</feature>
<feature type="transmembrane region" description="Helical" evidence="5">
    <location>
        <begin position="36"/>
        <end position="53"/>
    </location>
</feature>
<dbReference type="InterPro" id="IPR049453">
    <property type="entry name" value="Memb_transporter_dom"/>
</dbReference>
<keyword evidence="4 5" id="KW-0472">Membrane</keyword>
<feature type="transmembrane region" description="Helical" evidence="5">
    <location>
        <begin position="84"/>
        <end position="101"/>
    </location>
</feature>
<evidence type="ECO:0000256" key="4">
    <source>
        <dbReference type="ARBA" id="ARBA00023136"/>
    </source>
</evidence>
<feature type="transmembrane region" description="Helical" evidence="5">
    <location>
        <begin position="434"/>
        <end position="456"/>
    </location>
</feature>
<feature type="transmembrane region" description="Helical" evidence="5">
    <location>
        <begin position="132"/>
        <end position="150"/>
    </location>
</feature>
<evidence type="ECO:0000313" key="8">
    <source>
        <dbReference type="Proteomes" id="UP000013097"/>
    </source>
</evidence>
<keyword evidence="2 5" id="KW-0812">Transmembrane</keyword>
<feature type="transmembrane region" description="Helical" evidence="5">
    <location>
        <begin position="409"/>
        <end position="427"/>
    </location>
</feature>
<keyword evidence="8" id="KW-1185">Reference proteome</keyword>
<keyword evidence="3 5" id="KW-1133">Transmembrane helix</keyword>
<gene>
    <name evidence="7" type="ORF">HMPREF1092_00813</name>
</gene>
<feature type="domain" description="Integral membrane bound transporter" evidence="6">
    <location>
        <begin position="326"/>
        <end position="446"/>
    </location>
</feature>
<evidence type="ECO:0000256" key="3">
    <source>
        <dbReference type="ARBA" id="ARBA00022989"/>
    </source>
</evidence>
<protein>
    <recommendedName>
        <fullName evidence="6">Integral membrane bound transporter domain-containing protein</fullName>
    </recommendedName>
</protein>
<evidence type="ECO:0000259" key="6">
    <source>
        <dbReference type="Pfam" id="PF13515"/>
    </source>
</evidence>
<name>N9Y0B0_9CLOT</name>
<dbReference type="PATRIC" id="fig|999411.4.peg.788"/>
<dbReference type="EMBL" id="AGYT01000008">
    <property type="protein sequence ID" value="ENZ01579.1"/>
    <property type="molecule type" value="Genomic_DNA"/>
</dbReference>
<reference evidence="7 8" key="1">
    <citation type="submission" date="2013-01" db="EMBL/GenBank/DDBJ databases">
        <title>The Genome Sequence of Clostridium colicanis 209318.</title>
        <authorList>
            <consortium name="The Broad Institute Genome Sequencing Platform"/>
            <person name="Earl A."/>
            <person name="Ward D."/>
            <person name="Feldgarden M."/>
            <person name="Gevers D."/>
            <person name="Courvalin P."/>
            <person name="Lambert T."/>
            <person name="Walker B."/>
            <person name="Young S.K."/>
            <person name="Zeng Q."/>
            <person name="Gargeya S."/>
            <person name="Fitzgerald M."/>
            <person name="Haas B."/>
            <person name="Abouelleil A."/>
            <person name="Alvarado L."/>
            <person name="Arachchi H.M."/>
            <person name="Berlin A.M."/>
            <person name="Chapman S.B."/>
            <person name="Dewar J."/>
            <person name="Goldberg J."/>
            <person name="Griggs A."/>
            <person name="Gujja S."/>
            <person name="Hansen M."/>
            <person name="Howarth C."/>
            <person name="Imamovic A."/>
            <person name="Larimer J."/>
            <person name="McCowan C."/>
            <person name="Murphy C."/>
            <person name="Neiman D."/>
            <person name="Pearson M."/>
            <person name="Priest M."/>
            <person name="Roberts A."/>
            <person name="Saif S."/>
            <person name="Shea T."/>
            <person name="Sisk P."/>
            <person name="Sykes S."/>
            <person name="Wortman J."/>
            <person name="Nusbaum C."/>
            <person name="Birren B."/>
        </authorList>
    </citation>
    <scope>NUCLEOTIDE SEQUENCE [LARGE SCALE GENOMIC DNA]</scope>
    <source>
        <strain evidence="7 8">209318</strain>
    </source>
</reference>